<dbReference type="RefSeq" id="WP_180956920.1">
    <property type="nucleotide sequence ID" value="NZ_JACOPR010000004.1"/>
</dbReference>
<evidence type="ECO:0000256" key="1">
    <source>
        <dbReference type="SAM" id="Phobius"/>
    </source>
</evidence>
<reference evidence="2 3" key="1">
    <citation type="submission" date="2020-08" db="EMBL/GenBank/DDBJ databases">
        <title>Genome public.</title>
        <authorList>
            <person name="Liu C."/>
            <person name="Sun Q."/>
        </authorList>
    </citation>
    <scope>NUCLEOTIDE SEQUENCE [LARGE SCALE GENOMIC DNA]</scope>
    <source>
        <strain evidence="2 3">New-38</strain>
    </source>
</reference>
<gene>
    <name evidence="2" type="ORF">H8S34_08600</name>
</gene>
<organism evidence="2 3">
    <name type="scientific">Pseudoflavonifractor hominis</name>
    <dbReference type="NCBI Taxonomy" id="2763059"/>
    <lineage>
        <taxon>Bacteria</taxon>
        <taxon>Bacillati</taxon>
        <taxon>Bacillota</taxon>
        <taxon>Clostridia</taxon>
        <taxon>Eubacteriales</taxon>
        <taxon>Oscillospiraceae</taxon>
        <taxon>Pseudoflavonifractor</taxon>
    </lineage>
</organism>
<feature type="transmembrane region" description="Helical" evidence="1">
    <location>
        <begin position="20"/>
        <end position="43"/>
    </location>
</feature>
<evidence type="ECO:0000313" key="2">
    <source>
        <dbReference type="EMBL" id="MBC5730888.1"/>
    </source>
</evidence>
<dbReference type="Proteomes" id="UP000660021">
    <property type="component" value="Unassembled WGS sequence"/>
</dbReference>
<evidence type="ECO:0008006" key="4">
    <source>
        <dbReference type="Google" id="ProtNLM"/>
    </source>
</evidence>
<keyword evidence="1" id="KW-0812">Transmembrane</keyword>
<sequence length="51" mass="5898">MTIHWTKLWLDLFGTTEWAGINLGFWAAMAATALVVIGMNLLFWTRKKKED</sequence>
<evidence type="ECO:0000313" key="3">
    <source>
        <dbReference type="Proteomes" id="UP000660021"/>
    </source>
</evidence>
<comment type="caution">
    <text evidence="2">The sequence shown here is derived from an EMBL/GenBank/DDBJ whole genome shotgun (WGS) entry which is preliminary data.</text>
</comment>
<protein>
    <recommendedName>
        <fullName evidence="4">Conjugal transfer protein</fullName>
    </recommendedName>
</protein>
<keyword evidence="1" id="KW-0472">Membrane</keyword>
<dbReference type="EMBL" id="JACOPR010000004">
    <property type="protein sequence ID" value="MBC5730888.1"/>
    <property type="molecule type" value="Genomic_DNA"/>
</dbReference>
<name>A0ABR7HTN7_9FIRM</name>
<keyword evidence="1" id="KW-1133">Transmembrane helix</keyword>
<accession>A0ABR7HTN7</accession>
<proteinExistence type="predicted"/>
<keyword evidence="3" id="KW-1185">Reference proteome</keyword>